<reference evidence="3" key="1">
    <citation type="submission" date="2018-11" db="EMBL/GenBank/DDBJ databases">
        <authorList>
            <person name="Alioto T."/>
            <person name="Alioto T."/>
        </authorList>
    </citation>
    <scope>NUCLEOTIDE SEQUENCE</scope>
</reference>
<dbReference type="NCBIfam" id="TIGR00231">
    <property type="entry name" value="small_GTP"/>
    <property type="match status" value="1"/>
</dbReference>
<dbReference type="Gene3D" id="3.40.50.300">
    <property type="entry name" value="P-loop containing nucleotide triphosphate hydrolases"/>
    <property type="match status" value="2"/>
</dbReference>
<organism evidence="3 4">
    <name type="scientific">Mytilus galloprovincialis</name>
    <name type="common">Mediterranean mussel</name>
    <dbReference type="NCBI Taxonomy" id="29158"/>
    <lineage>
        <taxon>Eukaryota</taxon>
        <taxon>Metazoa</taxon>
        <taxon>Spiralia</taxon>
        <taxon>Lophotrochozoa</taxon>
        <taxon>Mollusca</taxon>
        <taxon>Bivalvia</taxon>
        <taxon>Autobranchia</taxon>
        <taxon>Pteriomorphia</taxon>
        <taxon>Mytilida</taxon>
        <taxon>Mytiloidea</taxon>
        <taxon>Mytilidae</taxon>
        <taxon>Mytilinae</taxon>
        <taxon>Mytilus</taxon>
    </lineage>
</organism>
<evidence type="ECO:0000313" key="4">
    <source>
        <dbReference type="Proteomes" id="UP000596742"/>
    </source>
</evidence>
<dbReference type="SMART" id="SM00173">
    <property type="entry name" value="RAS"/>
    <property type="match status" value="1"/>
</dbReference>
<keyword evidence="2" id="KW-0342">GTP-binding</keyword>
<dbReference type="SUPFAM" id="SSF52540">
    <property type="entry name" value="P-loop containing nucleoside triphosphate hydrolases"/>
    <property type="match status" value="2"/>
</dbReference>
<accession>A0A8B6D1T9</accession>
<dbReference type="InterPro" id="IPR003578">
    <property type="entry name" value="Small_GTPase_Rho"/>
</dbReference>
<dbReference type="GO" id="GO:0005525">
    <property type="term" value="F:GTP binding"/>
    <property type="evidence" value="ECO:0007669"/>
    <property type="project" value="UniProtKB-KW"/>
</dbReference>
<evidence type="ECO:0000256" key="2">
    <source>
        <dbReference type="ARBA" id="ARBA00023134"/>
    </source>
</evidence>
<proteinExistence type="predicted"/>
<dbReference type="FunFam" id="3.40.50.300:FF:000118">
    <property type="entry name" value="Rho-related GTP-binding protein RhoG"/>
    <property type="match status" value="1"/>
</dbReference>
<protein>
    <submittedName>
        <fullName evidence="3">Ras-related C3 botulinum toxin substrate 1</fullName>
    </submittedName>
</protein>
<evidence type="ECO:0000313" key="3">
    <source>
        <dbReference type="EMBL" id="VDI12769.1"/>
    </source>
</evidence>
<dbReference type="EMBL" id="UYJE01002669">
    <property type="protein sequence ID" value="VDI12769.1"/>
    <property type="molecule type" value="Genomic_DNA"/>
</dbReference>
<dbReference type="AlphaFoldDB" id="A0A8B6D1T9"/>
<name>A0A8B6D1T9_MYTGA</name>
<evidence type="ECO:0000256" key="1">
    <source>
        <dbReference type="ARBA" id="ARBA00022741"/>
    </source>
</evidence>
<dbReference type="InterPro" id="IPR001806">
    <property type="entry name" value="Small_GTPase"/>
</dbReference>
<dbReference type="SMART" id="SM00175">
    <property type="entry name" value="RAB"/>
    <property type="match status" value="1"/>
</dbReference>
<sequence length="306" mass="34977">MQHVKCVVVGDGNVGKTCLLMVYSSNTFNEDYIPTVYDNYKATVMVNDIPVEMGLWDTAGQEDYVRIRPLSYPQTDVFLVCFSLVYRSSFDNILHQWIPEVRHHCSRTPILLVGTKLDIRQEPGNSSHIEKNTRPISFSEGQSLARRIDAVRYLECSAKTQEGLQSVFEEAAKAVLFPHDVGKRRRSYDVFVLCYSVDNKASFQNIKSKWYPEVSHHCPDVPIVLVATKTDLRKKSIKSKNKSKEISETVSIEKGQALANEIKAVKYLECSARNMHGVKAVFDEVIKVVIVPHKRKYSRERRCKML</sequence>
<dbReference type="PROSITE" id="PS51421">
    <property type="entry name" value="RAS"/>
    <property type="match status" value="1"/>
</dbReference>
<dbReference type="OrthoDB" id="8830751at2759"/>
<dbReference type="Proteomes" id="UP000596742">
    <property type="component" value="Unassembled WGS sequence"/>
</dbReference>
<dbReference type="CDD" id="cd00157">
    <property type="entry name" value="Rho"/>
    <property type="match status" value="1"/>
</dbReference>
<dbReference type="PROSITE" id="PS51419">
    <property type="entry name" value="RAB"/>
    <property type="match status" value="1"/>
</dbReference>
<dbReference type="PROSITE" id="PS51420">
    <property type="entry name" value="RHO"/>
    <property type="match status" value="1"/>
</dbReference>
<keyword evidence="4" id="KW-1185">Reference proteome</keyword>
<comment type="caution">
    <text evidence="3">The sequence shown here is derived from an EMBL/GenBank/DDBJ whole genome shotgun (WGS) entry which is preliminary data.</text>
</comment>
<dbReference type="PRINTS" id="PR00449">
    <property type="entry name" value="RASTRNSFRMNG"/>
</dbReference>
<dbReference type="GO" id="GO:0007264">
    <property type="term" value="P:small GTPase-mediated signal transduction"/>
    <property type="evidence" value="ECO:0007669"/>
    <property type="project" value="InterPro"/>
</dbReference>
<dbReference type="InterPro" id="IPR027417">
    <property type="entry name" value="P-loop_NTPase"/>
</dbReference>
<dbReference type="Pfam" id="PF00071">
    <property type="entry name" value="Ras"/>
    <property type="match status" value="2"/>
</dbReference>
<keyword evidence="1" id="KW-0547">Nucleotide-binding</keyword>
<gene>
    <name evidence="3" type="ORF">MGAL_10B087685</name>
</gene>
<dbReference type="SMART" id="SM00174">
    <property type="entry name" value="RHO"/>
    <property type="match status" value="2"/>
</dbReference>
<dbReference type="InterPro" id="IPR005225">
    <property type="entry name" value="Small_GTP-bd"/>
</dbReference>
<dbReference type="GO" id="GO:0003924">
    <property type="term" value="F:GTPase activity"/>
    <property type="evidence" value="ECO:0007669"/>
    <property type="project" value="InterPro"/>
</dbReference>
<dbReference type="PANTHER" id="PTHR24072">
    <property type="entry name" value="RHO FAMILY GTPASE"/>
    <property type="match status" value="1"/>
</dbReference>